<dbReference type="UniPathway" id="UPA00060"/>
<feature type="domain" description="Thiaminase-2/PQQC" evidence="2">
    <location>
        <begin position="8"/>
        <end position="213"/>
    </location>
</feature>
<evidence type="ECO:0000313" key="4">
    <source>
        <dbReference type="EMBL" id="VTR54627.1"/>
    </source>
</evidence>
<dbReference type="GO" id="GO:0009229">
    <property type="term" value="P:thiamine diphosphate biosynthetic process"/>
    <property type="evidence" value="ECO:0007669"/>
    <property type="project" value="UniProtKB-UniPathway"/>
</dbReference>
<dbReference type="PANTHER" id="PTHR43198">
    <property type="entry name" value="BIFUNCTIONAL TH2 PROTEIN"/>
    <property type="match status" value="1"/>
</dbReference>
<dbReference type="EC" id="3.5.99.2" evidence="1"/>
<dbReference type="InterPro" id="IPR050967">
    <property type="entry name" value="Thiamine_Salvage_TenA"/>
</dbReference>
<comment type="similarity">
    <text evidence="1">Belongs to the TenA family.</text>
</comment>
<comment type="catalytic activity">
    <reaction evidence="1">
        <text>4-amino-5-aminomethyl-2-methylpyrimidine + H2O = 4-amino-5-hydroxymethyl-2-methylpyrimidine + NH4(+)</text>
        <dbReference type="Rhea" id="RHEA:31799"/>
        <dbReference type="ChEBI" id="CHEBI:15377"/>
        <dbReference type="ChEBI" id="CHEBI:16892"/>
        <dbReference type="ChEBI" id="CHEBI:28938"/>
        <dbReference type="ChEBI" id="CHEBI:63416"/>
        <dbReference type="EC" id="3.5.99.2"/>
    </reaction>
</comment>
<evidence type="ECO:0000313" key="5">
    <source>
        <dbReference type="Proteomes" id="UP000308196"/>
    </source>
</evidence>
<dbReference type="RefSeq" id="WP_028068584.1">
    <property type="nucleotide sequence ID" value="NZ_CP158797.1"/>
</dbReference>
<dbReference type="AlphaFoldDB" id="A0A4U9W712"/>
<gene>
    <name evidence="4" type="primary">tenA</name>
    <name evidence="3" type="ORF">ABTW24_07935</name>
    <name evidence="4" type="ORF">NCTC11429_05129</name>
</gene>
<dbReference type="EMBL" id="JBEOQB010000002">
    <property type="protein sequence ID" value="MEZ0451520.1"/>
    <property type="molecule type" value="Genomic_DNA"/>
</dbReference>
<evidence type="ECO:0000259" key="2">
    <source>
        <dbReference type="Pfam" id="PF03070"/>
    </source>
</evidence>
<accession>A0A4U9W712</accession>
<proteinExistence type="inferred from homology"/>
<dbReference type="KEGG" id="stha:NCTC11429_05129"/>
<dbReference type="Proteomes" id="UP001566204">
    <property type="component" value="Unassembled WGS sequence"/>
</dbReference>
<keyword evidence="6" id="KW-1185">Reference proteome</keyword>
<evidence type="ECO:0000256" key="1">
    <source>
        <dbReference type="RuleBase" id="RU363093"/>
    </source>
</evidence>
<dbReference type="GO" id="GO:0009228">
    <property type="term" value="P:thiamine biosynthetic process"/>
    <property type="evidence" value="ECO:0007669"/>
    <property type="project" value="UniProtKB-KW"/>
</dbReference>
<comment type="pathway">
    <text evidence="1">Cofactor biosynthesis; thiamine diphosphate biosynthesis.</text>
</comment>
<dbReference type="InterPro" id="IPR027574">
    <property type="entry name" value="Thiaminase_II"/>
</dbReference>
<keyword evidence="1" id="KW-0784">Thiamine biosynthesis</keyword>
<reference evidence="4 5" key="1">
    <citation type="submission" date="2019-05" db="EMBL/GenBank/DDBJ databases">
        <authorList>
            <consortium name="Pathogen Informatics"/>
        </authorList>
    </citation>
    <scope>NUCLEOTIDE SEQUENCE [LARGE SCALE GENOMIC DNA]</scope>
    <source>
        <strain evidence="4 5">NCTC11429</strain>
    </source>
</reference>
<evidence type="ECO:0000313" key="3">
    <source>
        <dbReference type="EMBL" id="MEZ0451520.1"/>
    </source>
</evidence>
<dbReference type="STRING" id="1123265.GCA_000686625_00466"/>
<dbReference type="Gene3D" id="1.20.910.10">
    <property type="entry name" value="Heme oxygenase-like"/>
    <property type="match status" value="1"/>
</dbReference>
<evidence type="ECO:0000313" key="6">
    <source>
        <dbReference type="Proteomes" id="UP001566204"/>
    </source>
</evidence>
<dbReference type="Pfam" id="PF03070">
    <property type="entry name" value="TENA_THI-4"/>
    <property type="match status" value="1"/>
</dbReference>
<dbReference type="SUPFAM" id="SSF48613">
    <property type="entry name" value="Heme oxygenase-like"/>
    <property type="match status" value="1"/>
</dbReference>
<organism evidence="4 5">
    <name type="scientific">Sphingobacterium thalpophilum</name>
    <dbReference type="NCBI Taxonomy" id="259"/>
    <lineage>
        <taxon>Bacteria</taxon>
        <taxon>Pseudomonadati</taxon>
        <taxon>Bacteroidota</taxon>
        <taxon>Sphingobacteriia</taxon>
        <taxon>Sphingobacteriales</taxon>
        <taxon>Sphingobacteriaceae</taxon>
        <taxon>Sphingobacterium</taxon>
    </lineage>
</organism>
<dbReference type="NCBIfam" id="TIGR04306">
    <property type="entry name" value="salvage_TenA"/>
    <property type="match status" value="1"/>
</dbReference>
<reference evidence="3 6" key="2">
    <citation type="submission" date="2024-06" db="EMBL/GenBank/DDBJ databases">
        <title>Soil Sphingobacterium thalpophilum.</title>
        <authorList>
            <person name="Yang J."/>
            <person name="Li J."/>
        </authorList>
    </citation>
    <scope>NUCLEOTIDE SEQUENCE [LARGE SCALE GENOMIC DNA]</scope>
    <source>
        <strain evidence="3 6">22g91tb</strain>
    </source>
</reference>
<dbReference type="Proteomes" id="UP000308196">
    <property type="component" value="Chromosome"/>
</dbReference>
<dbReference type="InterPro" id="IPR016084">
    <property type="entry name" value="Haem_Oase-like_multi-hlx"/>
</dbReference>
<dbReference type="PANTHER" id="PTHR43198:SF2">
    <property type="entry name" value="SI:CH1073-67J19.1-RELATED"/>
    <property type="match status" value="1"/>
</dbReference>
<dbReference type="GO" id="GO:0050334">
    <property type="term" value="F:thiaminase activity"/>
    <property type="evidence" value="ECO:0007669"/>
    <property type="project" value="UniProtKB-EC"/>
</dbReference>
<dbReference type="GeneID" id="78465676"/>
<dbReference type="CDD" id="cd19365">
    <property type="entry name" value="TenA_C-like"/>
    <property type="match status" value="1"/>
</dbReference>
<name>A0A4U9W712_9SPHI</name>
<keyword evidence="1 4" id="KW-0378">Hydrolase</keyword>
<dbReference type="EMBL" id="LR590484">
    <property type="protein sequence ID" value="VTR54627.1"/>
    <property type="molecule type" value="Genomic_DNA"/>
</dbReference>
<sequence length="222" mass="25743">MKWTDNAWEAITPIYNDILAMPFITELSRGSLPLDKFQFYMQQDALYLEDFGRVLAYIGAKSVNNQQALDYFEFGRNALIVEKALHGDYFREFGFDTENSNSVGPVCHHYIHFLKSIAAFEPVEVAMAATLPCFWIYKKVGDYILSIAEMSKNPYTKWIGTYSSEEFAEGVLKAKDYVDKIAEQTTATNRKRMRQVFITASSLEYSFWQAAYEKRMWMHTNT</sequence>
<protein>
    <recommendedName>
        <fullName evidence="1">Aminopyrimidine aminohydrolase</fullName>
        <ecNumber evidence="1">3.5.99.2</ecNumber>
    </recommendedName>
</protein>
<dbReference type="InterPro" id="IPR004305">
    <property type="entry name" value="Thiaminase-2/PQQC"/>
</dbReference>
<comment type="function">
    <text evidence="1">Catalyzes an amino-pyrimidine hydrolysis reaction at the C5' of the pyrimidine moiety of thiamine compounds, a reaction that is part of a thiamine salvage pathway.</text>
</comment>
<comment type="catalytic activity">
    <reaction evidence="1">
        <text>thiamine + H2O = 5-(2-hydroxyethyl)-4-methylthiazole + 4-amino-5-hydroxymethyl-2-methylpyrimidine + H(+)</text>
        <dbReference type="Rhea" id="RHEA:17509"/>
        <dbReference type="ChEBI" id="CHEBI:15377"/>
        <dbReference type="ChEBI" id="CHEBI:15378"/>
        <dbReference type="ChEBI" id="CHEBI:16892"/>
        <dbReference type="ChEBI" id="CHEBI:17957"/>
        <dbReference type="ChEBI" id="CHEBI:18385"/>
        <dbReference type="EC" id="3.5.99.2"/>
    </reaction>
</comment>
<dbReference type="GO" id="GO:0005829">
    <property type="term" value="C:cytosol"/>
    <property type="evidence" value="ECO:0007669"/>
    <property type="project" value="TreeGrafter"/>
</dbReference>